<dbReference type="RefSeq" id="XP_005837579.1">
    <property type="nucleotide sequence ID" value="XM_005837522.1"/>
</dbReference>
<sequence length="273" mass="29433">MQRAPLAAAFLSSLCLTFLVVITLISRPRAQVDLSSAGAWPRVGEVLHNVRVEHPRRSRAHRIRKGEPLVTAKSEEEAREELKGTSIPAATQQLRYTGSYADTSYVVNAPAGDPATVYAHHSIWPAKVDPKMPYIETVHADGTPYMQPLTVYAPPGGAVLPEADNAPLDNTVYQCQPSGYMIGPVGYHCTPACKDSALWRSDYGDCSVYRSAIKPGGFKDYCGSDKDIAGVPATVACPVSCGTCGIGLCYVKEKFKACKLSTYSTEESEETVA</sequence>
<gene>
    <name evidence="2" type="ORF">GUITHDRAFT_161834</name>
</gene>
<name>L1JQN2_GUITC</name>
<feature type="chain" id="PRO_5008771637" description="ShKT domain-containing protein" evidence="1">
    <location>
        <begin position="31"/>
        <end position="273"/>
    </location>
</feature>
<reference evidence="3" key="3">
    <citation type="submission" date="2015-06" db="UniProtKB">
        <authorList>
            <consortium name="EnsemblProtists"/>
        </authorList>
    </citation>
    <scope>IDENTIFICATION</scope>
</reference>
<dbReference type="PaxDb" id="55529-EKX50599"/>
<dbReference type="GeneID" id="17307250"/>
<evidence type="ECO:0008006" key="5">
    <source>
        <dbReference type="Google" id="ProtNLM"/>
    </source>
</evidence>
<protein>
    <recommendedName>
        <fullName evidence="5">ShKT domain-containing protein</fullName>
    </recommendedName>
</protein>
<evidence type="ECO:0000313" key="4">
    <source>
        <dbReference type="Proteomes" id="UP000011087"/>
    </source>
</evidence>
<dbReference type="Proteomes" id="UP000011087">
    <property type="component" value="Unassembled WGS sequence"/>
</dbReference>
<feature type="signal peptide" evidence="1">
    <location>
        <begin position="1"/>
        <end position="30"/>
    </location>
</feature>
<dbReference type="AlphaFoldDB" id="L1JQN2"/>
<accession>L1JQN2</accession>
<dbReference type="EnsemblProtists" id="EKX50599">
    <property type="protein sequence ID" value="EKX50599"/>
    <property type="gene ID" value="GUITHDRAFT_161834"/>
</dbReference>
<dbReference type="KEGG" id="gtt:GUITHDRAFT_161834"/>
<dbReference type="EMBL" id="JH992978">
    <property type="protein sequence ID" value="EKX50599.1"/>
    <property type="molecule type" value="Genomic_DNA"/>
</dbReference>
<reference evidence="4" key="2">
    <citation type="submission" date="2012-11" db="EMBL/GenBank/DDBJ databases">
        <authorList>
            <person name="Kuo A."/>
            <person name="Curtis B.A."/>
            <person name="Tanifuji G."/>
            <person name="Burki F."/>
            <person name="Gruber A."/>
            <person name="Irimia M."/>
            <person name="Maruyama S."/>
            <person name="Arias M.C."/>
            <person name="Ball S.G."/>
            <person name="Gile G.H."/>
            <person name="Hirakawa Y."/>
            <person name="Hopkins J.F."/>
            <person name="Rensing S.A."/>
            <person name="Schmutz J."/>
            <person name="Symeonidi A."/>
            <person name="Elias M."/>
            <person name="Eveleigh R.J."/>
            <person name="Herman E.K."/>
            <person name="Klute M.J."/>
            <person name="Nakayama T."/>
            <person name="Obornik M."/>
            <person name="Reyes-Prieto A."/>
            <person name="Armbrust E.V."/>
            <person name="Aves S.J."/>
            <person name="Beiko R.G."/>
            <person name="Coutinho P."/>
            <person name="Dacks J.B."/>
            <person name="Durnford D.G."/>
            <person name="Fast N.M."/>
            <person name="Green B.R."/>
            <person name="Grisdale C."/>
            <person name="Hempe F."/>
            <person name="Henrissat B."/>
            <person name="Hoppner M.P."/>
            <person name="Ishida K.-I."/>
            <person name="Kim E."/>
            <person name="Koreny L."/>
            <person name="Kroth P.G."/>
            <person name="Liu Y."/>
            <person name="Malik S.-B."/>
            <person name="Maier U.G."/>
            <person name="McRose D."/>
            <person name="Mock T."/>
            <person name="Neilson J.A."/>
            <person name="Onodera N.T."/>
            <person name="Poole A.M."/>
            <person name="Pritham E.J."/>
            <person name="Richards T.A."/>
            <person name="Rocap G."/>
            <person name="Roy S.W."/>
            <person name="Sarai C."/>
            <person name="Schaack S."/>
            <person name="Shirato S."/>
            <person name="Slamovits C.H."/>
            <person name="Spencer D.F."/>
            <person name="Suzuki S."/>
            <person name="Worden A.Z."/>
            <person name="Zauner S."/>
            <person name="Barry K."/>
            <person name="Bell C."/>
            <person name="Bharti A.K."/>
            <person name="Crow J.A."/>
            <person name="Grimwood J."/>
            <person name="Kramer R."/>
            <person name="Lindquist E."/>
            <person name="Lucas S."/>
            <person name="Salamov A."/>
            <person name="McFadden G.I."/>
            <person name="Lane C.E."/>
            <person name="Keeling P.J."/>
            <person name="Gray M.W."/>
            <person name="Grigoriev I.V."/>
            <person name="Archibald J.M."/>
        </authorList>
    </citation>
    <scope>NUCLEOTIDE SEQUENCE</scope>
    <source>
        <strain evidence="4">CCMP2712</strain>
    </source>
</reference>
<keyword evidence="1" id="KW-0732">Signal</keyword>
<reference evidence="2 4" key="1">
    <citation type="journal article" date="2012" name="Nature">
        <title>Algal genomes reveal evolutionary mosaicism and the fate of nucleomorphs.</title>
        <authorList>
            <consortium name="DOE Joint Genome Institute"/>
            <person name="Curtis B.A."/>
            <person name="Tanifuji G."/>
            <person name="Burki F."/>
            <person name="Gruber A."/>
            <person name="Irimia M."/>
            <person name="Maruyama S."/>
            <person name="Arias M.C."/>
            <person name="Ball S.G."/>
            <person name="Gile G.H."/>
            <person name="Hirakawa Y."/>
            <person name="Hopkins J.F."/>
            <person name="Kuo A."/>
            <person name="Rensing S.A."/>
            <person name="Schmutz J."/>
            <person name="Symeonidi A."/>
            <person name="Elias M."/>
            <person name="Eveleigh R.J."/>
            <person name="Herman E.K."/>
            <person name="Klute M.J."/>
            <person name="Nakayama T."/>
            <person name="Obornik M."/>
            <person name="Reyes-Prieto A."/>
            <person name="Armbrust E.V."/>
            <person name="Aves S.J."/>
            <person name="Beiko R.G."/>
            <person name="Coutinho P."/>
            <person name="Dacks J.B."/>
            <person name="Durnford D.G."/>
            <person name="Fast N.M."/>
            <person name="Green B.R."/>
            <person name="Grisdale C.J."/>
            <person name="Hempel F."/>
            <person name="Henrissat B."/>
            <person name="Hoppner M.P."/>
            <person name="Ishida K."/>
            <person name="Kim E."/>
            <person name="Koreny L."/>
            <person name="Kroth P.G."/>
            <person name="Liu Y."/>
            <person name="Malik S.B."/>
            <person name="Maier U.G."/>
            <person name="McRose D."/>
            <person name="Mock T."/>
            <person name="Neilson J.A."/>
            <person name="Onodera N.T."/>
            <person name="Poole A.M."/>
            <person name="Pritham E.J."/>
            <person name="Richards T.A."/>
            <person name="Rocap G."/>
            <person name="Roy S.W."/>
            <person name="Sarai C."/>
            <person name="Schaack S."/>
            <person name="Shirato S."/>
            <person name="Slamovits C.H."/>
            <person name="Spencer D.F."/>
            <person name="Suzuki S."/>
            <person name="Worden A.Z."/>
            <person name="Zauner S."/>
            <person name="Barry K."/>
            <person name="Bell C."/>
            <person name="Bharti A.K."/>
            <person name="Crow J.A."/>
            <person name="Grimwood J."/>
            <person name="Kramer R."/>
            <person name="Lindquist E."/>
            <person name="Lucas S."/>
            <person name="Salamov A."/>
            <person name="McFadden G.I."/>
            <person name="Lane C.E."/>
            <person name="Keeling P.J."/>
            <person name="Gray M.W."/>
            <person name="Grigoriev I.V."/>
            <person name="Archibald J.M."/>
        </authorList>
    </citation>
    <scope>NUCLEOTIDE SEQUENCE</scope>
    <source>
        <strain evidence="2 4">CCMP2712</strain>
    </source>
</reference>
<organism evidence="2">
    <name type="scientific">Guillardia theta (strain CCMP2712)</name>
    <name type="common">Cryptophyte</name>
    <dbReference type="NCBI Taxonomy" id="905079"/>
    <lineage>
        <taxon>Eukaryota</taxon>
        <taxon>Cryptophyceae</taxon>
        <taxon>Pyrenomonadales</taxon>
        <taxon>Geminigeraceae</taxon>
        <taxon>Guillardia</taxon>
    </lineage>
</organism>
<dbReference type="HOGENOM" id="CLU_1020998_0_0_1"/>
<dbReference type="OrthoDB" id="10447426at2759"/>
<evidence type="ECO:0000313" key="3">
    <source>
        <dbReference type="EnsemblProtists" id="EKX50599"/>
    </source>
</evidence>
<evidence type="ECO:0000313" key="2">
    <source>
        <dbReference type="EMBL" id="EKX50599.1"/>
    </source>
</evidence>
<proteinExistence type="predicted"/>
<evidence type="ECO:0000256" key="1">
    <source>
        <dbReference type="SAM" id="SignalP"/>
    </source>
</evidence>
<keyword evidence="4" id="KW-1185">Reference proteome</keyword>